<keyword evidence="4" id="KW-1185">Reference proteome</keyword>
<feature type="domain" description="Beta-lactamase-related" evidence="2">
    <location>
        <begin position="60"/>
        <end position="353"/>
    </location>
</feature>
<sequence length="562" mass="58405">MRPARLAILFRLMAVLISAVLPAFGVSGPATAAQPSGRSPAQGGSRHAALQAALGWAVTSLGSPGALAGVLEDGRSTALSAGVADVATGRRTDPDMHFRIGSITKMFVATVVLQLVGERRLQLSDTVEQWLPKVVNGNGNQGSRITVEMLLNHTSGLYNYTDEKFMKQVLDHPHRTYKPIELVGYALAHPPYFPPGTSYAYSNTNYILLGMIIERVTRRAYAAEIRDRILQPLGLRDTFVPEVSDVLPPPFMHGYSMTPQGKTDVTEFNPSWAGSAAGMISTVGDLDRFEAALLGGTLLQSGLLNTMLTPTPLLDIKTGVGRYRYGLGIAITTLSCGVEVYGHIGEVPGSISNLYGTRGGSHVLASNLNGGWLLDAPFAEVTNNIEFCPDTTLTGTHSGRLTVTRPTVLAPGAQVGGPIVITGQNGLLAAGATIAGPIRASGGRGMELCDTTVAGATTVSGMNGPITVDGPVSACPPSVLQGPVVLSGNTGWIGINGARIDGSLRVTGNTTIQKTTSAPSETAIQANSINGSLVCAGNTPPPSNNGQPNTVRGAHVGQCAAL</sequence>
<name>A0ABY7BB25_9PSEU</name>
<proteinExistence type="predicted"/>
<accession>A0ABY7BB25</accession>
<evidence type="ECO:0000313" key="4">
    <source>
        <dbReference type="Proteomes" id="UP001163203"/>
    </source>
</evidence>
<dbReference type="SUPFAM" id="SSF56601">
    <property type="entry name" value="beta-lactamase/transpeptidase-like"/>
    <property type="match status" value="1"/>
</dbReference>
<gene>
    <name evidence="3" type="ORF">ORV05_09040</name>
</gene>
<dbReference type="PANTHER" id="PTHR46825:SF7">
    <property type="entry name" value="D-ALANYL-D-ALANINE CARBOXYPEPTIDASE"/>
    <property type="match status" value="1"/>
</dbReference>
<dbReference type="RefSeq" id="WP_268757993.1">
    <property type="nucleotide sequence ID" value="NZ_CP113836.1"/>
</dbReference>
<dbReference type="GO" id="GO:0016787">
    <property type="term" value="F:hydrolase activity"/>
    <property type="evidence" value="ECO:0007669"/>
    <property type="project" value="UniProtKB-KW"/>
</dbReference>
<dbReference type="PANTHER" id="PTHR46825">
    <property type="entry name" value="D-ALANYL-D-ALANINE-CARBOXYPEPTIDASE/ENDOPEPTIDASE AMPH"/>
    <property type="match status" value="1"/>
</dbReference>
<dbReference type="Pfam" id="PF00144">
    <property type="entry name" value="Beta-lactamase"/>
    <property type="match status" value="1"/>
</dbReference>
<keyword evidence="3" id="KW-0378">Hydrolase</keyword>
<evidence type="ECO:0000256" key="1">
    <source>
        <dbReference type="SAM" id="SignalP"/>
    </source>
</evidence>
<dbReference type="InterPro" id="IPR001466">
    <property type="entry name" value="Beta-lactam-related"/>
</dbReference>
<evidence type="ECO:0000259" key="2">
    <source>
        <dbReference type="Pfam" id="PF00144"/>
    </source>
</evidence>
<evidence type="ECO:0000313" key="3">
    <source>
        <dbReference type="EMBL" id="WAL67898.1"/>
    </source>
</evidence>
<dbReference type="InterPro" id="IPR050491">
    <property type="entry name" value="AmpC-like"/>
</dbReference>
<dbReference type="EMBL" id="CP113836">
    <property type="protein sequence ID" value="WAL67898.1"/>
    <property type="molecule type" value="Genomic_DNA"/>
</dbReference>
<feature type="chain" id="PRO_5045504777" evidence="1">
    <location>
        <begin position="33"/>
        <end position="562"/>
    </location>
</feature>
<organism evidence="3 4">
    <name type="scientific">Amycolatopsis cynarae</name>
    <dbReference type="NCBI Taxonomy" id="2995223"/>
    <lineage>
        <taxon>Bacteria</taxon>
        <taxon>Bacillati</taxon>
        <taxon>Actinomycetota</taxon>
        <taxon>Actinomycetes</taxon>
        <taxon>Pseudonocardiales</taxon>
        <taxon>Pseudonocardiaceae</taxon>
        <taxon>Amycolatopsis</taxon>
    </lineage>
</organism>
<reference evidence="3" key="1">
    <citation type="submission" date="2022-11" db="EMBL/GenBank/DDBJ databases">
        <authorList>
            <person name="Mo P."/>
        </authorList>
    </citation>
    <scope>NUCLEOTIDE SEQUENCE</scope>
    <source>
        <strain evidence="3">HUAS 11-8</strain>
    </source>
</reference>
<dbReference type="Proteomes" id="UP001163203">
    <property type="component" value="Chromosome"/>
</dbReference>
<feature type="signal peptide" evidence="1">
    <location>
        <begin position="1"/>
        <end position="32"/>
    </location>
</feature>
<keyword evidence="1" id="KW-0732">Signal</keyword>
<dbReference type="InterPro" id="IPR012338">
    <property type="entry name" value="Beta-lactam/transpept-like"/>
</dbReference>
<dbReference type="Gene3D" id="3.40.710.10">
    <property type="entry name" value="DD-peptidase/beta-lactamase superfamily"/>
    <property type="match status" value="1"/>
</dbReference>
<protein>
    <submittedName>
        <fullName evidence="3">Serine hydrolase</fullName>
    </submittedName>
</protein>